<keyword evidence="2" id="KW-1185">Reference proteome</keyword>
<dbReference type="EMBL" id="CP059154">
    <property type="protein sequence ID" value="QLK25523.1"/>
    <property type="molecule type" value="Genomic_DNA"/>
</dbReference>
<dbReference type="Gene3D" id="3.30.530.20">
    <property type="match status" value="1"/>
</dbReference>
<proteinExistence type="predicted"/>
<dbReference type="Proteomes" id="UP000510869">
    <property type="component" value="Chromosome"/>
</dbReference>
<protein>
    <submittedName>
        <fullName evidence="1">SRPBCC domain-containing protein</fullName>
    </submittedName>
</protein>
<dbReference type="RefSeq" id="WP_180840712.1">
    <property type="nucleotide sequence ID" value="NZ_CP059154.1"/>
</dbReference>
<reference evidence="1 2" key="1">
    <citation type="submission" date="2020-07" db="EMBL/GenBank/DDBJ databases">
        <title>Natrinema (YPL30) sp. nov. and Haloterrigena xxxxxx (YPL8) sp. nov., isolated from a salt mine.</title>
        <authorList>
            <person name="Cui H."/>
        </authorList>
    </citation>
    <scope>NUCLEOTIDE SEQUENCE [LARGE SCALE GENOMIC DNA]</scope>
    <source>
        <strain evidence="1 2">YPL13</strain>
    </source>
</reference>
<dbReference type="SUPFAM" id="SSF55961">
    <property type="entry name" value="Bet v1-like"/>
    <property type="match status" value="1"/>
</dbReference>
<dbReference type="CDD" id="cd07822">
    <property type="entry name" value="SRPBCC_4"/>
    <property type="match status" value="1"/>
</dbReference>
<dbReference type="Pfam" id="PF10604">
    <property type="entry name" value="Polyketide_cyc2"/>
    <property type="match status" value="1"/>
</dbReference>
<sequence>MDEIVTEIEIDAPPNAVWRVLTDFESYPEWNPVMKINGESMEGERLEVQMAYENMRPMTFRPTVLIVDEPIEFRWKGRLFVPGLYDGEHRFVLTELDDGGRTRLTHAETFRGPLVGFINRRIGDDVEVGFNQQNEALKQQVEKQTAS</sequence>
<gene>
    <name evidence="1" type="ORF">HYG81_15760</name>
</gene>
<dbReference type="PANTHER" id="PTHR36166">
    <property type="entry name" value="CHROMOSOME 9, WHOLE GENOME SHOTGUN SEQUENCE"/>
    <property type="match status" value="1"/>
</dbReference>
<dbReference type="KEGG" id="nay:HYG81_15760"/>
<dbReference type="InterPro" id="IPR023393">
    <property type="entry name" value="START-like_dom_sf"/>
</dbReference>
<evidence type="ECO:0000313" key="1">
    <source>
        <dbReference type="EMBL" id="QLK25523.1"/>
    </source>
</evidence>
<dbReference type="OrthoDB" id="66844at2157"/>
<name>A0A7D6GQW7_9EURY</name>
<dbReference type="AlphaFoldDB" id="A0A7D6GQW7"/>
<organism evidence="1 2">
    <name type="scientific">Natrinema zhouii</name>
    <dbReference type="NCBI Taxonomy" id="1710539"/>
    <lineage>
        <taxon>Archaea</taxon>
        <taxon>Methanobacteriati</taxon>
        <taxon>Methanobacteriota</taxon>
        <taxon>Stenosarchaea group</taxon>
        <taxon>Halobacteria</taxon>
        <taxon>Halobacteriales</taxon>
        <taxon>Natrialbaceae</taxon>
        <taxon>Natrinema</taxon>
    </lineage>
</organism>
<evidence type="ECO:0000313" key="2">
    <source>
        <dbReference type="Proteomes" id="UP000510869"/>
    </source>
</evidence>
<dbReference type="PANTHER" id="PTHR36166:SF1">
    <property type="entry name" value="SRPBCC DOMAIN-CONTAINING PROTEIN"/>
    <property type="match status" value="1"/>
</dbReference>
<dbReference type="InterPro" id="IPR019587">
    <property type="entry name" value="Polyketide_cyclase/dehydratase"/>
</dbReference>
<accession>A0A7D6GQW7</accession>
<dbReference type="GeneID" id="56144691"/>